<sequence length="175" mass="19402">MIRAQTGPTFALFLVWLTGCDMPVRDARPRTPAPSLAGPALELAPPPRERVYLEITPAAAHELRTHVAGLNIDRWWLRYTIKGGGCTGFQNKLDIEAAPPGDDDFEFVVDGIRCVVLEWQRPYARGTRIDFGAVDGNRGFIVTFPQSRCPQNAAGKSITDEFEQRAAHDRAAQQK</sequence>
<evidence type="ECO:0008006" key="4">
    <source>
        <dbReference type="Google" id="ProtNLM"/>
    </source>
</evidence>
<feature type="compositionally biased region" description="Basic and acidic residues" evidence="1">
    <location>
        <begin position="158"/>
        <end position="175"/>
    </location>
</feature>
<organism evidence="2 3">
    <name type="scientific">Gemmata obscuriglobus</name>
    <dbReference type="NCBI Taxonomy" id="114"/>
    <lineage>
        <taxon>Bacteria</taxon>
        <taxon>Pseudomonadati</taxon>
        <taxon>Planctomycetota</taxon>
        <taxon>Planctomycetia</taxon>
        <taxon>Gemmatales</taxon>
        <taxon>Gemmataceae</taxon>
        <taxon>Gemmata</taxon>
    </lineage>
</organism>
<keyword evidence="3" id="KW-1185">Reference proteome</keyword>
<evidence type="ECO:0000313" key="3">
    <source>
        <dbReference type="Proteomes" id="UP000245802"/>
    </source>
</evidence>
<protein>
    <recommendedName>
        <fullName evidence="4">Iron-sulfur cluster assembly accessory protein</fullName>
    </recommendedName>
</protein>
<evidence type="ECO:0000313" key="2">
    <source>
        <dbReference type="EMBL" id="AWM35647.1"/>
    </source>
</evidence>
<gene>
    <name evidence="2" type="ORF">C1280_00500</name>
</gene>
<dbReference type="RefSeq" id="WP_109570719.1">
    <property type="nucleotide sequence ID" value="NZ_CP042911.1"/>
</dbReference>
<dbReference type="SUPFAM" id="SSF89360">
    <property type="entry name" value="HesB-like domain"/>
    <property type="match status" value="1"/>
</dbReference>
<proteinExistence type="predicted"/>
<dbReference type="KEGG" id="gog:C1280_00500"/>
<dbReference type="Gene3D" id="2.60.300.12">
    <property type="entry name" value="HesB-like domain"/>
    <property type="match status" value="1"/>
</dbReference>
<dbReference type="EMBL" id="CP025958">
    <property type="protein sequence ID" value="AWM35647.1"/>
    <property type="molecule type" value="Genomic_DNA"/>
</dbReference>
<dbReference type="Proteomes" id="UP000245802">
    <property type="component" value="Chromosome"/>
</dbReference>
<feature type="region of interest" description="Disordered" evidence="1">
    <location>
        <begin position="152"/>
        <end position="175"/>
    </location>
</feature>
<dbReference type="OrthoDB" id="9801228at2"/>
<name>A0A2Z3GVH7_9BACT</name>
<dbReference type="PROSITE" id="PS51257">
    <property type="entry name" value="PROKAR_LIPOPROTEIN"/>
    <property type="match status" value="1"/>
</dbReference>
<dbReference type="AlphaFoldDB" id="A0A2Z3GVH7"/>
<dbReference type="InterPro" id="IPR035903">
    <property type="entry name" value="HesB-like_dom_sf"/>
</dbReference>
<accession>A0A2Z3GVH7</accession>
<evidence type="ECO:0000256" key="1">
    <source>
        <dbReference type="SAM" id="MobiDB-lite"/>
    </source>
</evidence>
<reference evidence="2 3" key="1">
    <citation type="submission" date="2018-01" db="EMBL/GenBank/DDBJ databases">
        <title>G. obscuriglobus.</title>
        <authorList>
            <person name="Franke J."/>
            <person name="Blomberg W."/>
            <person name="Selmecki A."/>
        </authorList>
    </citation>
    <scope>NUCLEOTIDE SEQUENCE [LARGE SCALE GENOMIC DNA]</scope>
    <source>
        <strain evidence="2 3">DSM 5831</strain>
    </source>
</reference>